<dbReference type="Gene3D" id="3.40.50.1450">
    <property type="entry name" value="HybD-like"/>
    <property type="match status" value="1"/>
</dbReference>
<dbReference type="PANTHER" id="PTHR30302:SF4">
    <property type="entry name" value="HYDROGENASE 3 MATURATION PROTEASE"/>
    <property type="match status" value="1"/>
</dbReference>
<keyword evidence="2" id="KW-1185">Reference proteome</keyword>
<dbReference type="InterPro" id="IPR000671">
    <property type="entry name" value="Peptidase_A31"/>
</dbReference>
<dbReference type="EMBL" id="CP012405">
    <property type="protein sequence ID" value="ALG74569.1"/>
    <property type="molecule type" value="Genomic_DNA"/>
</dbReference>
<dbReference type="InterPro" id="IPR023430">
    <property type="entry name" value="Pept_HybD-like_dom_sf"/>
</dbReference>
<keyword evidence="1" id="KW-0378">Hydrolase</keyword>
<dbReference type="PANTHER" id="PTHR30302">
    <property type="entry name" value="HYDROGENASE 1 MATURATION PROTEASE"/>
    <property type="match status" value="1"/>
</dbReference>
<evidence type="ECO:0000313" key="2">
    <source>
        <dbReference type="Proteomes" id="UP000069935"/>
    </source>
</evidence>
<dbReference type="RefSeq" id="WP_045585793.1">
    <property type="nucleotide sequence ID" value="NZ_CP012405.1"/>
</dbReference>
<dbReference type="GO" id="GO:0016485">
    <property type="term" value="P:protein processing"/>
    <property type="evidence" value="ECO:0007669"/>
    <property type="project" value="TreeGrafter"/>
</dbReference>
<protein>
    <submittedName>
        <fullName evidence="1">Hydrogenase 3 maturation protease</fullName>
    </submittedName>
</protein>
<dbReference type="SUPFAM" id="SSF53163">
    <property type="entry name" value="HybD-like"/>
    <property type="match status" value="1"/>
</dbReference>
<dbReference type="AlphaFoldDB" id="A0AAC8W3Q1"/>
<dbReference type="Pfam" id="PF01750">
    <property type="entry name" value="HycI"/>
    <property type="match status" value="1"/>
</dbReference>
<reference evidence="1 2" key="2">
    <citation type="journal article" date="2016" name="Genome Announc.">
        <title>Complete Genome Sequence of a Strain of Azospirillum thiophilum Isolated from a Sulfide Spring.</title>
        <authorList>
            <person name="Fomenkov A."/>
            <person name="Vincze T."/>
            <person name="Grabovich M."/>
            <person name="Anton B.P."/>
            <person name="Dubinina G."/>
            <person name="Orlova M."/>
            <person name="Belousova E."/>
            <person name="Roberts R.J."/>
        </authorList>
    </citation>
    <scope>NUCLEOTIDE SEQUENCE [LARGE SCALE GENOMIC DNA]</scope>
    <source>
        <strain evidence="1 2">BV-S</strain>
    </source>
</reference>
<reference evidence="2" key="1">
    <citation type="submission" date="2015-08" db="EMBL/GenBank/DDBJ databases">
        <title>Complete Genome Sequence of Azospirillum thiophilum BV-S.</title>
        <authorList>
            <person name="Fomenkov A."/>
            <person name="Vincze T."/>
            <person name="Grabovich M."/>
            <person name="Dubinina G."/>
            <person name="Orlova M."/>
            <person name="Belousova E."/>
            <person name="Roberts R.J."/>
        </authorList>
    </citation>
    <scope>NUCLEOTIDE SEQUENCE [LARGE SCALE GENOMIC DNA]</scope>
    <source>
        <strain evidence="2">BV-S</strain>
    </source>
</reference>
<dbReference type="InterPro" id="IPR004420">
    <property type="entry name" value="Pept_A31_hyd_mat_HycI"/>
</dbReference>
<accession>A0AAC8W3Q1</accession>
<evidence type="ECO:0000313" key="1">
    <source>
        <dbReference type="EMBL" id="ALG74569.1"/>
    </source>
</evidence>
<keyword evidence="1" id="KW-0645">Protease</keyword>
<dbReference type="CDD" id="cd06067">
    <property type="entry name" value="H2MP_MemB-H2evol"/>
    <property type="match status" value="1"/>
</dbReference>
<sequence length="152" mass="16623">MTDVVFTVGNVLRGDDGAGPLLAQLLDELPAPGWTVVDGEDVPENHTHYIRTLAPQRLLIVDAADMELAPGEVRLIEQDSVAEQFMVTTHAIPLNFLIDSLRETVPEILFLGIQPQDTSFFAPVTSTVRLSVEAVHDRLVRGEGFDAYETVG</sequence>
<dbReference type="Proteomes" id="UP000069935">
    <property type="component" value="Chromosome 5"/>
</dbReference>
<dbReference type="NCBIfam" id="TIGR00142">
    <property type="entry name" value="hycI"/>
    <property type="match status" value="1"/>
</dbReference>
<name>A0AAC8W3Q1_9PROT</name>
<organism evidence="1 2">
    <name type="scientific">Azospirillum thiophilum</name>
    <dbReference type="NCBI Taxonomy" id="528244"/>
    <lineage>
        <taxon>Bacteria</taxon>
        <taxon>Pseudomonadati</taxon>
        <taxon>Pseudomonadota</taxon>
        <taxon>Alphaproteobacteria</taxon>
        <taxon>Rhodospirillales</taxon>
        <taxon>Azospirillaceae</taxon>
        <taxon>Azospirillum</taxon>
    </lineage>
</organism>
<dbReference type="KEGG" id="ati:AL072_26565"/>
<dbReference type="PRINTS" id="PR00446">
    <property type="entry name" value="HYDRGNUPTAKE"/>
</dbReference>
<dbReference type="NCBIfam" id="TIGR00072">
    <property type="entry name" value="hydrog_prot"/>
    <property type="match status" value="1"/>
</dbReference>
<dbReference type="GO" id="GO:0004175">
    <property type="term" value="F:endopeptidase activity"/>
    <property type="evidence" value="ECO:0007669"/>
    <property type="project" value="TreeGrafter"/>
</dbReference>
<gene>
    <name evidence="1" type="primary">hycI</name>
    <name evidence="1" type="ORF">AL072_26565</name>
</gene>
<dbReference type="GO" id="GO:0008047">
    <property type="term" value="F:enzyme activator activity"/>
    <property type="evidence" value="ECO:0007669"/>
    <property type="project" value="InterPro"/>
</dbReference>
<proteinExistence type="predicted"/>